<dbReference type="EMBL" id="FUXX01000038">
    <property type="protein sequence ID" value="SKA66876.1"/>
    <property type="molecule type" value="Genomic_DNA"/>
</dbReference>
<dbReference type="AlphaFoldDB" id="A0A1T4VPJ8"/>
<evidence type="ECO:0000313" key="1">
    <source>
        <dbReference type="EMBL" id="SKA66876.1"/>
    </source>
</evidence>
<reference evidence="2" key="1">
    <citation type="submission" date="2017-02" db="EMBL/GenBank/DDBJ databases">
        <authorList>
            <person name="Varghese N."/>
            <person name="Submissions S."/>
        </authorList>
    </citation>
    <scope>NUCLEOTIDE SEQUENCE [LARGE SCALE GENOMIC DNA]</scope>
    <source>
        <strain evidence="2">DSM 3072</strain>
    </source>
</reference>
<dbReference type="RefSeq" id="WP_078929250.1">
    <property type="nucleotide sequence ID" value="NZ_FUXX01000038.1"/>
</dbReference>
<accession>A0A1T4VPJ8</accession>
<dbReference type="Proteomes" id="UP000242432">
    <property type="component" value="Unassembled WGS sequence"/>
</dbReference>
<name>A0A1T4VPJ8_9GAMM</name>
<organism evidence="1 2">
    <name type="scientific">Succinivibrio dextrinosolvens DSM 3072</name>
    <dbReference type="NCBI Taxonomy" id="1123324"/>
    <lineage>
        <taxon>Bacteria</taxon>
        <taxon>Pseudomonadati</taxon>
        <taxon>Pseudomonadota</taxon>
        <taxon>Gammaproteobacteria</taxon>
        <taxon>Aeromonadales</taxon>
        <taxon>Succinivibrionaceae</taxon>
        <taxon>Succinivibrio</taxon>
    </lineage>
</organism>
<proteinExistence type="predicted"/>
<sequence>MKTFRVDASVYYRAHFKNIYDSPCKTEKDNFLKFTPKDEDRMTAAFNLLFGYLPNALASYMQFAANVDPDIFSNMSTLSDVNLFSKVKFEKIQETKLNCISRLSSSDSEEIVSDLLKASQSVGTLTENLINRKTTNLLCVIENLMQINIFPSIIGPADDVSKRKTLAYMMVKLGSTKHLIHKVTGVGSKIIKDLCDATTTDYTRPIRKYKLCNNENFGVNHLLRICNNKQASNQIMLMISLYTICCRILLNKLPTANHFDQEDIGDRLSIPLAIGVYKTCYDMSRNFSRLYPDKTINSFDFVFFDDFYNALEIYTSKQAEVVACEDCHTPYLNLYAKKGTRKTILAANDDEIFSSRKLTICPNCKCRFDYSLYE</sequence>
<gene>
    <name evidence="1" type="ORF">SAMN02745213_01885</name>
</gene>
<keyword evidence="2" id="KW-1185">Reference proteome</keyword>
<protein>
    <submittedName>
        <fullName evidence="1">Uncharacterized protein</fullName>
    </submittedName>
</protein>
<evidence type="ECO:0000313" key="2">
    <source>
        <dbReference type="Proteomes" id="UP000242432"/>
    </source>
</evidence>